<evidence type="ECO:0000313" key="2">
    <source>
        <dbReference type="Proteomes" id="UP000008850"/>
    </source>
</evidence>
<proteinExistence type="predicted"/>
<reference evidence="1 2" key="1">
    <citation type="journal article" date="2012" name="J. Bacteriol.">
        <title>Complete genome sequence of Pelagibacterium halotolerans B2T.</title>
        <authorList>
            <person name="Huo Y.Y."/>
            <person name="Cheng H."/>
            <person name="Han X.F."/>
            <person name="Jiang X.W."/>
            <person name="Sun C."/>
            <person name="Zhang X.Q."/>
            <person name="Zhu X.F."/>
            <person name="Liu Y.F."/>
            <person name="Li P.F."/>
            <person name="Ni P.X."/>
            <person name="Wu M."/>
        </authorList>
    </citation>
    <scope>NUCLEOTIDE SEQUENCE [LARGE SCALE GENOMIC DNA]</scope>
    <source>
        <strain evidence="2">DSM 22347 / JCM 15775 / CGMCC 1.7692 / B2</strain>
    </source>
</reference>
<dbReference type="HOGENOM" id="CLU_3274135_0_0_5"/>
<name>G4R607_PELHB</name>
<evidence type="ECO:0000313" key="1">
    <source>
        <dbReference type="EMBL" id="AEQ51122.1"/>
    </source>
</evidence>
<accession>G4R607</accession>
<dbReference type="EMBL" id="CP003075">
    <property type="protein sequence ID" value="AEQ51122.1"/>
    <property type="molecule type" value="Genomic_DNA"/>
</dbReference>
<dbReference type="KEGG" id="phl:KKY_1089"/>
<sequence length="41" mass="4578">MTIGRTRQILQNTKWRQQAKHITNVAVLRSAGPPQSFAGDT</sequence>
<protein>
    <submittedName>
        <fullName evidence="1">Uncharacterized protein</fullName>
    </submittedName>
</protein>
<organism evidence="1 2">
    <name type="scientific">Pelagibacterium halotolerans (strain DSM 22347 / JCM 15775 / CGMCC 1.7692 / B2)</name>
    <dbReference type="NCBI Taxonomy" id="1082931"/>
    <lineage>
        <taxon>Bacteria</taxon>
        <taxon>Pseudomonadati</taxon>
        <taxon>Pseudomonadota</taxon>
        <taxon>Alphaproteobacteria</taxon>
        <taxon>Hyphomicrobiales</taxon>
        <taxon>Devosiaceae</taxon>
        <taxon>Pelagibacterium</taxon>
    </lineage>
</organism>
<gene>
    <name evidence="1" type="ordered locus">KKY_1089</name>
</gene>
<keyword evidence="2" id="KW-1185">Reference proteome</keyword>
<dbReference type="Proteomes" id="UP000008850">
    <property type="component" value="Chromosome"/>
</dbReference>
<dbReference type="AlphaFoldDB" id="G4R607"/>